<gene>
    <name evidence="1" type="ORF">BFJ63_vAg19574</name>
</gene>
<evidence type="ECO:0000313" key="1">
    <source>
        <dbReference type="EMBL" id="RYC77552.1"/>
    </source>
</evidence>
<sequence>MVELPKIIEWELGTDNEDQRQILEDPTWNNIEATDPYVNM</sequence>
<dbReference type="EMBL" id="MQTW01002103">
    <property type="protein sequence ID" value="RYC77552.1"/>
    <property type="molecule type" value="Genomic_DNA"/>
</dbReference>
<accession>A0A4Q2UUC8</accession>
<protein>
    <submittedName>
        <fullName evidence="1">Uncharacterized protein</fullName>
    </submittedName>
</protein>
<organism evidence="1 2">
    <name type="scientific">Fusarium oxysporum f. sp. narcissi</name>
    <dbReference type="NCBI Taxonomy" id="451672"/>
    <lineage>
        <taxon>Eukaryota</taxon>
        <taxon>Fungi</taxon>
        <taxon>Dikarya</taxon>
        <taxon>Ascomycota</taxon>
        <taxon>Pezizomycotina</taxon>
        <taxon>Sordariomycetes</taxon>
        <taxon>Hypocreomycetidae</taxon>
        <taxon>Hypocreales</taxon>
        <taxon>Nectriaceae</taxon>
        <taxon>Fusarium</taxon>
        <taxon>Fusarium oxysporum species complex</taxon>
    </lineage>
</organism>
<reference evidence="1 2" key="1">
    <citation type="submission" date="2016-12" db="EMBL/GenBank/DDBJ databases">
        <title>Draft genome sequence of Fusarium oxysporum causing rot on Narcissus.</title>
        <authorList>
            <person name="Armitage A.D."/>
            <person name="Taylor A."/>
            <person name="Clarkson J.P."/>
            <person name="Harrison R.J."/>
            <person name="Jackson A.C."/>
        </authorList>
    </citation>
    <scope>NUCLEOTIDE SEQUENCE [LARGE SCALE GENOMIC DNA]</scope>
    <source>
        <strain evidence="1 2">N139</strain>
    </source>
</reference>
<evidence type="ECO:0000313" key="2">
    <source>
        <dbReference type="Proteomes" id="UP000290540"/>
    </source>
</evidence>
<comment type="caution">
    <text evidence="1">The sequence shown here is derived from an EMBL/GenBank/DDBJ whole genome shotgun (WGS) entry which is preliminary data.</text>
</comment>
<dbReference type="Proteomes" id="UP000290540">
    <property type="component" value="Unassembled WGS sequence"/>
</dbReference>
<name>A0A4Q2UUC8_FUSOX</name>
<dbReference type="AlphaFoldDB" id="A0A4Q2UUC8"/>
<proteinExistence type="predicted"/>